<keyword evidence="4" id="KW-1185">Reference proteome</keyword>
<keyword evidence="2" id="KW-0812">Transmembrane</keyword>
<evidence type="ECO:0000256" key="2">
    <source>
        <dbReference type="SAM" id="Phobius"/>
    </source>
</evidence>
<gene>
    <name evidence="3" type="ORF">EVAR_78358_1</name>
</gene>
<dbReference type="Proteomes" id="UP000299102">
    <property type="component" value="Unassembled WGS sequence"/>
</dbReference>
<feature type="region of interest" description="Disordered" evidence="1">
    <location>
        <begin position="128"/>
        <end position="152"/>
    </location>
</feature>
<dbReference type="AlphaFoldDB" id="A0A4C1T480"/>
<sequence>MLTLCSGGLRVSDQVRYPALREAAYVTADGIRSVLIEKSCVWPHKQHDFTSKAGNKLALQNKTVAIYGAMYLATFLSTVPRVWLGIIPRRRVFGTNRDLDRSRSRSQERDRTEITADGVKVEIEDEGIDGAEPRAKPMREHSLRARDASDVAAPPAPPAIRFRYLYNSQVARHRCFRPLN</sequence>
<protein>
    <submittedName>
        <fullName evidence="3">Uncharacterized protein</fullName>
    </submittedName>
</protein>
<evidence type="ECO:0000313" key="4">
    <source>
        <dbReference type="Proteomes" id="UP000299102"/>
    </source>
</evidence>
<feature type="transmembrane region" description="Helical" evidence="2">
    <location>
        <begin position="64"/>
        <end position="84"/>
    </location>
</feature>
<keyword evidence="2" id="KW-1133">Transmembrane helix</keyword>
<keyword evidence="2" id="KW-0472">Membrane</keyword>
<reference evidence="3 4" key="1">
    <citation type="journal article" date="2019" name="Commun. Biol.">
        <title>The bagworm genome reveals a unique fibroin gene that provides high tensile strength.</title>
        <authorList>
            <person name="Kono N."/>
            <person name="Nakamura H."/>
            <person name="Ohtoshi R."/>
            <person name="Tomita M."/>
            <person name="Numata K."/>
            <person name="Arakawa K."/>
        </authorList>
    </citation>
    <scope>NUCLEOTIDE SEQUENCE [LARGE SCALE GENOMIC DNA]</scope>
</reference>
<comment type="caution">
    <text evidence="3">The sequence shown here is derived from an EMBL/GenBank/DDBJ whole genome shotgun (WGS) entry which is preliminary data.</text>
</comment>
<evidence type="ECO:0000313" key="3">
    <source>
        <dbReference type="EMBL" id="GBP09006.1"/>
    </source>
</evidence>
<dbReference type="EMBL" id="BGZK01000033">
    <property type="protein sequence ID" value="GBP09006.1"/>
    <property type="molecule type" value="Genomic_DNA"/>
</dbReference>
<organism evidence="3 4">
    <name type="scientific">Eumeta variegata</name>
    <name type="common">Bagworm moth</name>
    <name type="synonym">Eumeta japonica</name>
    <dbReference type="NCBI Taxonomy" id="151549"/>
    <lineage>
        <taxon>Eukaryota</taxon>
        <taxon>Metazoa</taxon>
        <taxon>Ecdysozoa</taxon>
        <taxon>Arthropoda</taxon>
        <taxon>Hexapoda</taxon>
        <taxon>Insecta</taxon>
        <taxon>Pterygota</taxon>
        <taxon>Neoptera</taxon>
        <taxon>Endopterygota</taxon>
        <taxon>Lepidoptera</taxon>
        <taxon>Glossata</taxon>
        <taxon>Ditrysia</taxon>
        <taxon>Tineoidea</taxon>
        <taxon>Psychidae</taxon>
        <taxon>Oiketicinae</taxon>
        <taxon>Eumeta</taxon>
    </lineage>
</organism>
<name>A0A4C1T480_EUMVA</name>
<feature type="compositionally biased region" description="Basic and acidic residues" evidence="1">
    <location>
        <begin position="131"/>
        <end position="149"/>
    </location>
</feature>
<evidence type="ECO:0000256" key="1">
    <source>
        <dbReference type="SAM" id="MobiDB-lite"/>
    </source>
</evidence>
<accession>A0A4C1T480</accession>
<proteinExistence type="predicted"/>